<dbReference type="AlphaFoldDB" id="A0A0D2ITG3"/>
<evidence type="ECO:0000256" key="2">
    <source>
        <dbReference type="PIRSR" id="PIRSR000137-2"/>
    </source>
</evidence>
<dbReference type="Pfam" id="PF13450">
    <property type="entry name" value="NAD_binding_8"/>
    <property type="match status" value="1"/>
</dbReference>
<evidence type="ECO:0000256" key="3">
    <source>
        <dbReference type="SAM" id="SignalP"/>
    </source>
</evidence>
<evidence type="ECO:0000313" key="6">
    <source>
        <dbReference type="Proteomes" id="UP000053617"/>
    </source>
</evidence>
<keyword evidence="3" id="KW-0732">Signal</keyword>
<feature type="binding site" evidence="2">
    <location>
        <position position="290"/>
    </location>
    <ligand>
        <name>FAD</name>
        <dbReference type="ChEBI" id="CHEBI:57692"/>
    </ligand>
</feature>
<feature type="chain" id="PRO_5002260981" description="Glucose-methanol-choline oxidoreductase N-terminal domain-containing protein" evidence="3">
    <location>
        <begin position="26"/>
        <end position="449"/>
    </location>
</feature>
<dbReference type="InterPro" id="IPR012132">
    <property type="entry name" value="GMC_OxRdtase"/>
</dbReference>
<keyword evidence="2" id="KW-0274">FAD</keyword>
<dbReference type="PANTHER" id="PTHR11552">
    <property type="entry name" value="GLUCOSE-METHANOL-CHOLINE GMC OXIDOREDUCTASE"/>
    <property type="match status" value="1"/>
</dbReference>
<dbReference type="STRING" id="1442369.A0A0D2ITG3"/>
<reference evidence="5 6" key="1">
    <citation type="submission" date="2015-01" db="EMBL/GenBank/DDBJ databases">
        <title>The Genome Sequence of Rhinocladiella mackenzie CBS 650.93.</title>
        <authorList>
            <consortium name="The Broad Institute Genomics Platform"/>
            <person name="Cuomo C."/>
            <person name="de Hoog S."/>
            <person name="Gorbushina A."/>
            <person name="Stielow B."/>
            <person name="Teixiera M."/>
            <person name="Abouelleil A."/>
            <person name="Chapman S.B."/>
            <person name="Priest M."/>
            <person name="Young S.K."/>
            <person name="Wortman J."/>
            <person name="Nusbaum C."/>
            <person name="Birren B."/>
        </authorList>
    </citation>
    <scope>NUCLEOTIDE SEQUENCE [LARGE SCALE GENOMIC DNA]</scope>
    <source>
        <strain evidence="5 6">CBS 650.93</strain>
    </source>
</reference>
<evidence type="ECO:0000256" key="1">
    <source>
        <dbReference type="ARBA" id="ARBA00010790"/>
    </source>
</evidence>
<dbReference type="OrthoDB" id="269227at2759"/>
<dbReference type="Proteomes" id="UP000053617">
    <property type="component" value="Unassembled WGS sequence"/>
</dbReference>
<keyword evidence="2" id="KW-0285">Flavoprotein</keyword>
<accession>A0A0D2ITG3</accession>
<proteinExistence type="inferred from homology"/>
<dbReference type="RefSeq" id="XP_013276500.1">
    <property type="nucleotide sequence ID" value="XM_013421046.1"/>
</dbReference>
<evidence type="ECO:0000259" key="4">
    <source>
        <dbReference type="PROSITE" id="PS00624"/>
    </source>
</evidence>
<dbReference type="GO" id="GO:0050660">
    <property type="term" value="F:flavin adenine dinucleotide binding"/>
    <property type="evidence" value="ECO:0007669"/>
    <property type="project" value="InterPro"/>
</dbReference>
<dbReference type="GO" id="GO:0016614">
    <property type="term" value="F:oxidoreductase activity, acting on CH-OH group of donors"/>
    <property type="evidence" value="ECO:0007669"/>
    <property type="project" value="InterPro"/>
</dbReference>
<dbReference type="EMBL" id="KN847475">
    <property type="protein sequence ID" value="KIX09364.1"/>
    <property type="molecule type" value="Genomic_DNA"/>
</dbReference>
<dbReference type="PIRSF" id="PIRSF000137">
    <property type="entry name" value="Alcohol_oxidase"/>
    <property type="match status" value="1"/>
</dbReference>
<feature type="domain" description="Glucose-methanol-choline oxidoreductase N-terminal" evidence="4">
    <location>
        <begin position="334"/>
        <end position="348"/>
    </location>
</feature>
<dbReference type="InterPro" id="IPR036188">
    <property type="entry name" value="FAD/NAD-bd_sf"/>
</dbReference>
<gene>
    <name evidence="5" type="ORF">Z518_00443</name>
</gene>
<comment type="cofactor">
    <cofactor evidence="2">
        <name>FAD</name>
        <dbReference type="ChEBI" id="CHEBI:57692"/>
    </cofactor>
</comment>
<dbReference type="GeneID" id="25288514"/>
<name>A0A0D2ITG3_9EURO</name>
<dbReference type="Pfam" id="PF00732">
    <property type="entry name" value="GMC_oxred_N"/>
    <property type="match status" value="1"/>
</dbReference>
<dbReference type="InterPro" id="IPR000172">
    <property type="entry name" value="GMC_OxRdtase_N"/>
</dbReference>
<dbReference type="PANTHER" id="PTHR11552:SF100">
    <property type="entry name" value="DEHYDROGENASE, PUTATIVE (AFU_ORTHOLOGUE AFUA_5G00630)-RELATED"/>
    <property type="match status" value="1"/>
</dbReference>
<dbReference type="Gene3D" id="3.50.50.60">
    <property type="entry name" value="FAD/NAD(P)-binding domain"/>
    <property type="match status" value="1"/>
</dbReference>
<dbReference type="PROSITE" id="PS00624">
    <property type="entry name" value="GMC_OXRED_2"/>
    <property type="match status" value="1"/>
</dbReference>
<sequence>MLPTQAILPLLAGSLALGLASPRHGEPDIFEYIVVGSGPGGAPLAANLAEAGHSVLVLEAGINKTGTRNQTIPSFYGVNQVDPEAAWFFYVKNFGNEVDEALNEKLVYQLPNGSKYNGPDPPEGSSQLGVFYPRAGTLGGCDTHNGGIVVFPPKEDWDNISELTGDDTWRYEHMRPYYEKIENNHHVPPGTAGHGFSGYLGVDVTEASVVEEARGTAKVFGKLDRSGSTEWETIVTNDINNVWPSRDSDRDLYQIPFKVDKEGRRSNAATRLNSVFHAGHPLTVRLNSLVSRVLLDHGSRATGVEYLEGADPHETNPGVVRRAFATREVIITGGTCNSPQILLLSGIGPAEELEKHGIPVKIDLPGVGKNLQDHHEFAIIDRFQQEFQMGAKCRTWQAEDPCLDEWLQNGTGPYRSAGFDHLGKYTSSVAKSNTSDVVFHGGGGRYTPT</sequence>
<keyword evidence="6" id="KW-1185">Reference proteome</keyword>
<dbReference type="SUPFAM" id="SSF51905">
    <property type="entry name" value="FAD/NAD(P)-binding domain"/>
    <property type="match status" value="1"/>
</dbReference>
<comment type="similarity">
    <text evidence="1">Belongs to the GMC oxidoreductase family.</text>
</comment>
<dbReference type="VEuPathDB" id="FungiDB:Z518_00443"/>
<organism evidence="5 6">
    <name type="scientific">Rhinocladiella mackenziei CBS 650.93</name>
    <dbReference type="NCBI Taxonomy" id="1442369"/>
    <lineage>
        <taxon>Eukaryota</taxon>
        <taxon>Fungi</taxon>
        <taxon>Dikarya</taxon>
        <taxon>Ascomycota</taxon>
        <taxon>Pezizomycotina</taxon>
        <taxon>Eurotiomycetes</taxon>
        <taxon>Chaetothyriomycetidae</taxon>
        <taxon>Chaetothyriales</taxon>
        <taxon>Herpotrichiellaceae</taxon>
        <taxon>Rhinocladiella</taxon>
    </lineage>
</organism>
<evidence type="ECO:0000313" key="5">
    <source>
        <dbReference type="EMBL" id="KIX09364.1"/>
    </source>
</evidence>
<protein>
    <recommendedName>
        <fullName evidence="4">Glucose-methanol-choline oxidoreductase N-terminal domain-containing protein</fullName>
    </recommendedName>
</protein>
<dbReference type="HOGENOM" id="CLU_002865_4_0_1"/>
<feature type="signal peptide" evidence="3">
    <location>
        <begin position="1"/>
        <end position="25"/>
    </location>
</feature>